<keyword evidence="2" id="KW-0732">Signal</keyword>
<evidence type="ECO:0000256" key="2">
    <source>
        <dbReference type="SAM" id="SignalP"/>
    </source>
</evidence>
<comment type="caution">
    <text evidence="3">The sequence shown here is derived from an EMBL/GenBank/DDBJ whole genome shotgun (WGS) entry which is preliminary data.</text>
</comment>
<reference evidence="3 4" key="1">
    <citation type="submission" date="2024-09" db="EMBL/GenBank/DDBJ databases">
        <title>Floridaenema gen nov. (Aerosakkonemataceae, Aerosakkonematales ord. nov., Cyanobacteria) from benthic tropical and subtropical fresh waters, with the description of four new species.</title>
        <authorList>
            <person name="Moretto J.A."/>
            <person name="Berthold D.E."/>
            <person name="Lefler F.W."/>
            <person name="Huang I.-S."/>
            <person name="Laughinghouse H. IV."/>
        </authorList>
    </citation>
    <scope>NUCLEOTIDE SEQUENCE [LARGE SCALE GENOMIC DNA]</scope>
    <source>
        <strain evidence="3 4">BLCC-F167</strain>
    </source>
</reference>
<feature type="compositionally biased region" description="Low complexity" evidence="1">
    <location>
        <begin position="31"/>
        <end position="68"/>
    </location>
</feature>
<dbReference type="EMBL" id="JBHFNT010000115">
    <property type="protein sequence ID" value="MFB2835546.1"/>
    <property type="molecule type" value="Genomic_DNA"/>
</dbReference>
<name>A0ABV4WLC2_9CYAN</name>
<organism evidence="3 4">
    <name type="scientific">Floridaenema evergladense BLCC-F167</name>
    <dbReference type="NCBI Taxonomy" id="3153639"/>
    <lineage>
        <taxon>Bacteria</taxon>
        <taxon>Bacillati</taxon>
        <taxon>Cyanobacteriota</taxon>
        <taxon>Cyanophyceae</taxon>
        <taxon>Oscillatoriophycideae</taxon>
        <taxon>Aerosakkonematales</taxon>
        <taxon>Aerosakkonemataceae</taxon>
        <taxon>Floridanema</taxon>
        <taxon>Floridanema evergladense</taxon>
    </lineage>
</organism>
<feature type="signal peptide" evidence="2">
    <location>
        <begin position="1"/>
        <end position="24"/>
    </location>
</feature>
<evidence type="ECO:0000256" key="1">
    <source>
        <dbReference type="SAM" id="MobiDB-lite"/>
    </source>
</evidence>
<gene>
    <name evidence="3" type="ORF">ACE1CA_13520</name>
</gene>
<feature type="region of interest" description="Disordered" evidence="1">
    <location>
        <begin position="27"/>
        <end position="88"/>
    </location>
</feature>
<sequence length="129" mass="13311">MKFLFNHKKLTASLVLLGVLALTACGQGNQPAADTTPGTETPAATNTPAATPEATSATTPAETTATTAGVPPKGSDCPSDAPIKGVDTKKRGKIYHTTTYPDYKTVKATICFKDVASAEKAGYKLPQAK</sequence>
<evidence type="ECO:0000313" key="3">
    <source>
        <dbReference type="EMBL" id="MFB2835546.1"/>
    </source>
</evidence>
<protein>
    <submittedName>
        <fullName evidence="3">Uncharacterized protein</fullName>
    </submittedName>
</protein>
<keyword evidence="4" id="KW-1185">Reference proteome</keyword>
<accession>A0ABV4WLC2</accession>
<feature type="chain" id="PRO_5047498583" evidence="2">
    <location>
        <begin position="25"/>
        <end position="129"/>
    </location>
</feature>
<evidence type="ECO:0000313" key="4">
    <source>
        <dbReference type="Proteomes" id="UP001576780"/>
    </source>
</evidence>
<dbReference type="RefSeq" id="WP_413277958.1">
    <property type="nucleotide sequence ID" value="NZ_JBHFNT010000115.1"/>
</dbReference>
<dbReference type="Proteomes" id="UP001576780">
    <property type="component" value="Unassembled WGS sequence"/>
</dbReference>
<dbReference type="PROSITE" id="PS51257">
    <property type="entry name" value="PROKAR_LIPOPROTEIN"/>
    <property type="match status" value="1"/>
</dbReference>
<proteinExistence type="predicted"/>